<dbReference type="PANTHER" id="PTHR42933">
    <property type="entry name" value="SLR6095 PROTEIN"/>
    <property type="match status" value="1"/>
</dbReference>
<evidence type="ECO:0000256" key="7">
    <source>
        <dbReference type="ARBA" id="ARBA00047942"/>
    </source>
</evidence>
<dbReference type="PRINTS" id="PR00507">
    <property type="entry name" value="N12N6MTFRASE"/>
</dbReference>
<evidence type="ECO:0000256" key="2">
    <source>
        <dbReference type="ARBA" id="ARBA00011900"/>
    </source>
</evidence>
<comment type="catalytic activity">
    <reaction evidence="7">
        <text>a 2'-deoxyadenosine in DNA + S-adenosyl-L-methionine = an N(6)-methyl-2'-deoxyadenosine in DNA + S-adenosyl-L-homocysteine + H(+)</text>
        <dbReference type="Rhea" id="RHEA:15197"/>
        <dbReference type="Rhea" id="RHEA-COMP:12418"/>
        <dbReference type="Rhea" id="RHEA-COMP:12419"/>
        <dbReference type="ChEBI" id="CHEBI:15378"/>
        <dbReference type="ChEBI" id="CHEBI:57856"/>
        <dbReference type="ChEBI" id="CHEBI:59789"/>
        <dbReference type="ChEBI" id="CHEBI:90615"/>
        <dbReference type="ChEBI" id="CHEBI:90616"/>
        <dbReference type="EC" id="2.1.1.72"/>
    </reaction>
</comment>
<dbReference type="InterPro" id="IPR022749">
    <property type="entry name" value="D12N6_MeTrfase_N"/>
</dbReference>
<dbReference type="SUPFAM" id="SSF53335">
    <property type="entry name" value="S-adenosyl-L-methionine-dependent methyltransferases"/>
    <property type="match status" value="1"/>
</dbReference>
<dbReference type="GO" id="GO:0032259">
    <property type="term" value="P:methylation"/>
    <property type="evidence" value="ECO:0007669"/>
    <property type="project" value="UniProtKB-KW"/>
</dbReference>
<evidence type="ECO:0000259" key="8">
    <source>
        <dbReference type="Pfam" id="PF02384"/>
    </source>
</evidence>
<dbReference type="InterPro" id="IPR051537">
    <property type="entry name" value="DNA_Adenine_Mtase"/>
</dbReference>
<feature type="domain" description="DNA methylase adenine-specific" evidence="8">
    <location>
        <begin position="165"/>
        <end position="472"/>
    </location>
</feature>
<evidence type="ECO:0000256" key="4">
    <source>
        <dbReference type="ARBA" id="ARBA00022679"/>
    </source>
</evidence>
<dbReference type="GO" id="GO:0008168">
    <property type="term" value="F:methyltransferase activity"/>
    <property type="evidence" value="ECO:0007669"/>
    <property type="project" value="UniProtKB-KW"/>
</dbReference>
<dbReference type="InterPro" id="IPR029063">
    <property type="entry name" value="SAM-dependent_MTases_sf"/>
</dbReference>
<dbReference type="Gene3D" id="1.20.1260.30">
    <property type="match status" value="1"/>
</dbReference>
<keyword evidence="4" id="KW-0808">Transferase</keyword>
<name>A0ABN2SZG8_9ACTN</name>
<dbReference type="InterPro" id="IPR038333">
    <property type="entry name" value="T1MK-like_N_sf"/>
</dbReference>
<dbReference type="InterPro" id="IPR002052">
    <property type="entry name" value="DNA_methylase_N6_adenine_CS"/>
</dbReference>
<dbReference type="Proteomes" id="UP001501585">
    <property type="component" value="Unassembled WGS sequence"/>
</dbReference>
<dbReference type="PANTHER" id="PTHR42933:SF3">
    <property type="entry name" value="TYPE I RESTRICTION ENZYME MJAVIII METHYLASE SUBUNIT"/>
    <property type="match status" value="1"/>
</dbReference>
<evidence type="ECO:0000313" key="11">
    <source>
        <dbReference type="Proteomes" id="UP001501585"/>
    </source>
</evidence>
<proteinExistence type="inferred from homology"/>
<sequence length="843" mass="95076">MARLTLAQLERHLFAAADILRGSMDASEYKDYIFGLLFLKRANDEFQAARERIRVAELTDGATEDEINETLKLPGPYTSRGVFFVPHAAQWETLARAPHSVGDVLSRALNAMERNNSKLEGLFQHLDFNRIGGPGNNAAKIADQRLKQLIDHFGRKRLRAEDFESPDLMGAAYEYLIKEFADDAGSKGGEFYTPRAVVRMMVQLGQPNETMRVYDPCVGSGGMLIHAKEYVEEHGQNADAMYFAGQDANTSSWIMATMNMVLHGVQRFDLHIGDTLADPRHLTSGLLNRFDLVLSNPPFSMDYSLKSVKKASERMRWGTTSERGKADLMFLQHMLAVLKPQGTAVTVMPHGVLFRSGGEQEIRTALLDEDLLEAVIGLAPNLFYGTGIPACVLVLRAPGSKRPERQKKVLFINADREYHSERAQNTLLPEHVEKITSTFHEFRDVPEFARVVSRDELAANDDNLNIRRYVDNTPPPEPQDVRAHLFGGVPRAEVEAKKELLDSFAIAPTDLFAERPNDQEYLDFFPKEQRPLASYLEALAKPREAELRRAFDEWWMTAAPKIKEVAADYPTDLTSQLSIERASRGALMRVRGELMHSFVERLGQVGMLDRYALSGAVAGWWQDRRYDLKGLAANGFASVVDAWMDSVDTMLQDEQDPRTGKIRKRSAAERRRAYSHEIVKELIPEFLTELAEADAHKAELDARLKSAQEAMEEPAQENLDDMSKVANNNACSALSQIELSQLKKDRTLANRAIKGLEDDFKGRLNESRNILGCQEESWLVLRILGNDLKEKLESHITNHRQHAFAICKTWENKYAVSLHDIKAEREDASDKLNCALKELGYAE</sequence>
<dbReference type="EMBL" id="BAAAPC010000008">
    <property type="protein sequence ID" value="GAA1995304.1"/>
    <property type="molecule type" value="Genomic_DNA"/>
</dbReference>
<feature type="domain" description="N6 adenine-specific DNA methyltransferase N-terminal" evidence="9">
    <location>
        <begin position="9"/>
        <end position="153"/>
    </location>
</feature>
<evidence type="ECO:0000313" key="10">
    <source>
        <dbReference type="EMBL" id="GAA1995304.1"/>
    </source>
</evidence>
<gene>
    <name evidence="10" type="ORF">GCM10009799_22030</name>
</gene>
<dbReference type="Pfam" id="PF02384">
    <property type="entry name" value="N6_Mtase"/>
    <property type="match status" value="1"/>
</dbReference>
<evidence type="ECO:0000256" key="3">
    <source>
        <dbReference type="ARBA" id="ARBA00022603"/>
    </source>
</evidence>
<dbReference type="InterPro" id="IPR003356">
    <property type="entry name" value="DNA_methylase_A-5"/>
</dbReference>
<keyword evidence="3 10" id="KW-0489">Methyltransferase</keyword>
<organism evidence="10 11">
    <name type="scientific">Nocardiopsis rhodophaea</name>
    <dbReference type="NCBI Taxonomy" id="280238"/>
    <lineage>
        <taxon>Bacteria</taxon>
        <taxon>Bacillati</taxon>
        <taxon>Actinomycetota</taxon>
        <taxon>Actinomycetes</taxon>
        <taxon>Streptosporangiales</taxon>
        <taxon>Nocardiopsidaceae</taxon>
        <taxon>Nocardiopsis</taxon>
    </lineage>
</organism>
<comment type="similarity">
    <text evidence="1">Belongs to the N(4)/N(6)-methyltransferase family.</text>
</comment>
<evidence type="ECO:0000256" key="1">
    <source>
        <dbReference type="ARBA" id="ARBA00006594"/>
    </source>
</evidence>
<evidence type="ECO:0000256" key="5">
    <source>
        <dbReference type="ARBA" id="ARBA00022691"/>
    </source>
</evidence>
<evidence type="ECO:0000259" key="9">
    <source>
        <dbReference type="Pfam" id="PF12161"/>
    </source>
</evidence>
<keyword evidence="6" id="KW-0680">Restriction system</keyword>
<reference evidence="10 11" key="1">
    <citation type="journal article" date="2019" name="Int. J. Syst. Evol. Microbiol.">
        <title>The Global Catalogue of Microorganisms (GCM) 10K type strain sequencing project: providing services to taxonomists for standard genome sequencing and annotation.</title>
        <authorList>
            <consortium name="The Broad Institute Genomics Platform"/>
            <consortium name="The Broad Institute Genome Sequencing Center for Infectious Disease"/>
            <person name="Wu L."/>
            <person name="Ma J."/>
        </authorList>
    </citation>
    <scope>NUCLEOTIDE SEQUENCE [LARGE SCALE GENOMIC DNA]</scope>
    <source>
        <strain evidence="10 11">JCM 15313</strain>
    </source>
</reference>
<dbReference type="PROSITE" id="PS00092">
    <property type="entry name" value="N6_MTASE"/>
    <property type="match status" value="1"/>
</dbReference>
<evidence type="ECO:0000256" key="6">
    <source>
        <dbReference type="ARBA" id="ARBA00022747"/>
    </source>
</evidence>
<dbReference type="EC" id="2.1.1.72" evidence="2"/>
<protein>
    <recommendedName>
        <fullName evidence="2">site-specific DNA-methyltransferase (adenine-specific)</fullName>
        <ecNumber evidence="2">2.1.1.72</ecNumber>
    </recommendedName>
</protein>
<comment type="caution">
    <text evidence="10">The sequence shown here is derived from an EMBL/GenBank/DDBJ whole genome shotgun (WGS) entry which is preliminary data.</text>
</comment>
<keyword evidence="11" id="KW-1185">Reference proteome</keyword>
<dbReference type="RefSeq" id="WP_344161883.1">
    <property type="nucleotide sequence ID" value="NZ_BAAAPC010000008.1"/>
</dbReference>
<dbReference type="Pfam" id="PF12161">
    <property type="entry name" value="HsdM_N"/>
    <property type="match status" value="1"/>
</dbReference>
<dbReference type="Gene3D" id="3.40.50.150">
    <property type="entry name" value="Vaccinia Virus protein VP39"/>
    <property type="match status" value="1"/>
</dbReference>
<accession>A0ABN2SZG8</accession>
<keyword evidence="5" id="KW-0949">S-adenosyl-L-methionine</keyword>